<dbReference type="Gene3D" id="3.40.50.300">
    <property type="entry name" value="P-loop containing nucleotide triphosphate hydrolases"/>
    <property type="match status" value="2"/>
</dbReference>
<keyword evidence="5" id="KW-1185">Reference proteome</keyword>
<accession>A0A2S5RCW1</accession>
<dbReference type="Proteomes" id="UP000237865">
    <property type="component" value="Unassembled WGS sequence"/>
</dbReference>
<dbReference type="InterPro" id="IPR027417">
    <property type="entry name" value="P-loop_NTPase"/>
</dbReference>
<dbReference type="InterPro" id="IPR050534">
    <property type="entry name" value="Coronavir_polyprotein_1ab"/>
</dbReference>
<dbReference type="RefSeq" id="WP_028126724.1">
    <property type="nucleotide sequence ID" value="NZ_PHNE01000004.1"/>
</dbReference>
<sequence>MENKIIRGYLTRILTKKDSGWAMALFCMEKNAKMQIKIKGAIASMEKKTLYEIQGTLEEHAMYGKSFNVTSFRPATINSPDAVIRFFSSDLFPGVGRKYAKVIVDYFGEDTIATIKLNYEQLYQVQDLPHHLAGIVEKQLKIQAEQNQLQILFYENELKIDIYNHVKTLCESEQEIRHIFENHFFSFAQRLKIRPFNEVDKIAVYFGLNPNAPERIGYWIQKIAIDLAFNSGDTYTTTSLIKSRTMKTLQIDEAEFIQGLAYACENQLVYIIDDKFYASEAWEDEEMIVRSLIEMLNNKTTTPPSIAWEKVLGDLEKAMGEETGIVDFKFDEDQIKAFKIFLENPITLITGGPGTGKTRLIQGIAKLYENVYHNTNFAIATPTGKASARFKKTLHSSIPGTIHKLLEADEKDNFKRNQYNPLTQDLIIIDEFSMVDNRLFAQLLSAKGHLKKIVLVGDYNQLPSVSYGNIFEDLIRSNMFRKVKLNTIHRQKEGNGIIALAKAIETQTIDDFDWNAHPEIETLFDTNVEGMLKNIQVDYQFYLEKANFSAFDYQVIAPIYGGGIGIENLNTFIQASFNKNLVQTKEVYDRNRYRFAKEDKIMYLKNEAALELTNGEMGIIQNLTFEKNKFLEAEVKFDNDRTVFLKTENFNEVSLGYAASVHKTQGSEYNRVVFVLEAGHPSPNFLNQKLIYTAITRAKEKLMIVGDFYTLMQAIKIKARNRKTTIIDKLHKQEI</sequence>
<dbReference type="SMART" id="SM00382">
    <property type="entry name" value="AAA"/>
    <property type="match status" value="1"/>
</dbReference>
<dbReference type="GO" id="GO:0017116">
    <property type="term" value="F:single-stranded DNA helicase activity"/>
    <property type="evidence" value="ECO:0007669"/>
    <property type="project" value="TreeGrafter"/>
</dbReference>
<dbReference type="GO" id="GO:0009338">
    <property type="term" value="C:exodeoxyribonuclease V complex"/>
    <property type="evidence" value="ECO:0007669"/>
    <property type="project" value="TreeGrafter"/>
</dbReference>
<evidence type="ECO:0000313" key="5">
    <source>
        <dbReference type="Proteomes" id="UP000237865"/>
    </source>
</evidence>
<dbReference type="SUPFAM" id="SSF52540">
    <property type="entry name" value="P-loop containing nucleoside triphosphate hydrolases"/>
    <property type="match status" value="2"/>
</dbReference>
<dbReference type="Pfam" id="PF13538">
    <property type="entry name" value="UvrD_C_2"/>
    <property type="match status" value="1"/>
</dbReference>
<dbReference type="GO" id="GO:0006310">
    <property type="term" value="P:DNA recombination"/>
    <property type="evidence" value="ECO:0007669"/>
    <property type="project" value="TreeGrafter"/>
</dbReference>
<reference evidence="4 5" key="1">
    <citation type="submission" date="2017-11" db="EMBL/GenBank/DDBJ databases">
        <title>Genome sequence of Entomoplasma lucivorax PIPN-2 (ATCC 49196).</title>
        <authorList>
            <person name="Lo W.-S."/>
            <person name="Gasparich G.E."/>
            <person name="Kuo C.-H."/>
        </authorList>
    </citation>
    <scope>NUCLEOTIDE SEQUENCE [LARGE SCALE GENOMIC DNA]</scope>
    <source>
        <strain evidence="4 5">PIPN-2</strain>
    </source>
</reference>
<dbReference type="Pfam" id="PF13245">
    <property type="entry name" value="AAA_19"/>
    <property type="match status" value="1"/>
</dbReference>
<dbReference type="InterPro" id="IPR003593">
    <property type="entry name" value="AAA+_ATPase"/>
</dbReference>
<dbReference type="STRING" id="1399797.GCA_000518285_01216"/>
<keyword evidence="2" id="KW-0067">ATP-binding</keyword>
<dbReference type="Gene3D" id="1.10.10.2220">
    <property type="match status" value="1"/>
</dbReference>
<feature type="domain" description="AAA+ ATPase" evidence="3">
    <location>
        <begin position="343"/>
        <end position="493"/>
    </location>
</feature>
<dbReference type="EMBL" id="PHNE01000004">
    <property type="protein sequence ID" value="PPE05127.1"/>
    <property type="molecule type" value="Genomic_DNA"/>
</dbReference>
<organism evidence="4 5">
    <name type="scientific">Williamsoniiplasma lucivorax</name>
    <dbReference type="NCBI Taxonomy" id="209274"/>
    <lineage>
        <taxon>Bacteria</taxon>
        <taxon>Bacillati</taxon>
        <taxon>Mycoplasmatota</taxon>
        <taxon>Mollicutes</taxon>
        <taxon>Entomoplasmatales</taxon>
        <taxon>Williamsoniiplasma</taxon>
    </lineage>
</organism>
<dbReference type="InterPro" id="IPR027785">
    <property type="entry name" value="UvrD-like_helicase_C"/>
</dbReference>
<name>A0A2S5RCW1_9MOLU</name>
<dbReference type="PANTHER" id="PTHR43788:SF6">
    <property type="entry name" value="DNA HELICASE B"/>
    <property type="match status" value="1"/>
</dbReference>
<dbReference type="CDD" id="cd17933">
    <property type="entry name" value="DEXSc_RecD-like"/>
    <property type="match status" value="1"/>
</dbReference>
<proteinExistence type="predicted"/>
<evidence type="ECO:0000256" key="2">
    <source>
        <dbReference type="ARBA" id="ARBA00022840"/>
    </source>
</evidence>
<evidence type="ECO:0000313" key="4">
    <source>
        <dbReference type="EMBL" id="PPE05127.1"/>
    </source>
</evidence>
<dbReference type="GO" id="GO:0005524">
    <property type="term" value="F:ATP binding"/>
    <property type="evidence" value="ECO:0007669"/>
    <property type="project" value="UniProtKB-KW"/>
</dbReference>
<comment type="caution">
    <text evidence="4">The sequence shown here is derived from an EMBL/GenBank/DDBJ whole genome shotgun (WGS) entry which is preliminary data.</text>
</comment>
<protein>
    <submittedName>
        <fullName evidence="4">Exodeoxyribonuclease V subunit alpha</fullName>
    </submittedName>
</protein>
<keyword evidence="1" id="KW-0547">Nucleotide-binding</keyword>
<evidence type="ECO:0000256" key="1">
    <source>
        <dbReference type="ARBA" id="ARBA00022741"/>
    </source>
</evidence>
<dbReference type="AlphaFoldDB" id="A0A2S5RCW1"/>
<dbReference type="CDD" id="cd18809">
    <property type="entry name" value="SF1_C_RecD"/>
    <property type="match status" value="1"/>
</dbReference>
<dbReference type="Gene3D" id="2.30.30.940">
    <property type="match status" value="1"/>
</dbReference>
<dbReference type="InterPro" id="IPR055446">
    <property type="entry name" value="RecD2_N_OB"/>
</dbReference>
<gene>
    <name evidence="4" type="primary">recD</name>
    <name evidence="4" type="ORF">ELUCI_v1c06630</name>
</gene>
<evidence type="ECO:0000259" key="3">
    <source>
        <dbReference type="SMART" id="SM00382"/>
    </source>
</evidence>
<dbReference type="Pfam" id="PF23139">
    <property type="entry name" value="OB_YrrC"/>
    <property type="match status" value="1"/>
</dbReference>
<dbReference type="PANTHER" id="PTHR43788">
    <property type="entry name" value="DNA2/NAM7 HELICASE FAMILY MEMBER"/>
    <property type="match status" value="1"/>
</dbReference>